<organism evidence="1">
    <name type="scientific">marine metagenome</name>
    <dbReference type="NCBI Taxonomy" id="408172"/>
    <lineage>
        <taxon>unclassified sequences</taxon>
        <taxon>metagenomes</taxon>
        <taxon>ecological metagenomes</taxon>
    </lineage>
</organism>
<evidence type="ECO:0000313" key="1">
    <source>
        <dbReference type="EMBL" id="SUZ54379.1"/>
    </source>
</evidence>
<accession>A0A381NJ18</accession>
<sequence>MPPQGDKVGHSSDEVTPTVEKVWKNREYPVNNILITFS</sequence>
<reference evidence="1" key="1">
    <citation type="submission" date="2018-05" db="EMBL/GenBank/DDBJ databases">
        <authorList>
            <person name="Lanie J.A."/>
            <person name="Ng W.-L."/>
            <person name="Kazmierczak K.M."/>
            <person name="Andrzejewski T.M."/>
            <person name="Davidsen T.M."/>
            <person name="Wayne K.J."/>
            <person name="Tettelin H."/>
            <person name="Glass J.I."/>
            <person name="Rusch D."/>
            <person name="Podicherti R."/>
            <person name="Tsui H.-C.T."/>
            <person name="Winkler M.E."/>
        </authorList>
    </citation>
    <scope>NUCLEOTIDE SEQUENCE</scope>
</reference>
<gene>
    <name evidence="1" type="ORF">METZ01_LOCUS7233</name>
</gene>
<name>A0A381NJ18_9ZZZZ</name>
<dbReference type="AlphaFoldDB" id="A0A381NJ18"/>
<dbReference type="EMBL" id="UINC01000384">
    <property type="protein sequence ID" value="SUZ54379.1"/>
    <property type="molecule type" value="Genomic_DNA"/>
</dbReference>
<protein>
    <submittedName>
        <fullName evidence="1">Uncharacterized protein</fullName>
    </submittedName>
</protein>
<proteinExistence type="predicted"/>